<evidence type="ECO:0000259" key="2">
    <source>
        <dbReference type="PROSITE" id="PS50119"/>
    </source>
</evidence>
<dbReference type="Proteomes" id="UP000683360">
    <property type="component" value="Unassembled WGS sequence"/>
</dbReference>
<protein>
    <recommendedName>
        <fullName evidence="2">B box-type domain-containing protein</fullName>
    </recommendedName>
</protein>
<dbReference type="AlphaFoldDB" id="A0A8S3PT78"/>
<keyword evidence="1" id="KW-0862">Zinc</keyword>
<evidence type="ECO:0000256" key="1">
    <source>
        <dbReference type="PROSITE-ProRule" id="PRU00024"/>
    </source>
</evidence>
<dbReference type="PANTHER" id="PTHR25462">
    <property type="entry name" value="BONUS, ISOFORM C-RELATED"/>
    <property type="match status" value="1"/>
</dbReference>
<evidence type="ECO:0000313" key="3">
    <source>
        <dbReference type="EMBL" id="CAG2186787.1"/>
    </source>
</evidence>
<dbReference type="GO" id="GO:0061630">
    <property type="term" value="F:ubiquitin protein ligase activity"/>
    <property type="evidence" value="ECO:0007669"/>
    <property type="project" value="TreeGrafter"/>
</dbReference>
<dbReference type="SUPFAM" id="SSF57845">
    <property type="entry name" value="B-box zinc-binding domain"/>
    <property type="match status" value="1"/>
</dbReference>
<evidence type="ECO:0000313" key="4">
    <source>
        <dbReference type="Proteomes" id="UP000683360"/>
    </source>
</evidence>
<dbReference type="EMBL" id="CAJPWZ010000144">
    <property type="protein sequence ID" value="CAG2186787.1"/>
    <property type="molecule type" value="Genomic_DNA"/>
</dbReference>
<keyword evidence="1" id="KW-0479">Metal-binding</keyword>
<dbReference type="OrthoDB" id="6270329at2759"/>
<dbReference type="InterPro" id="IPR047153">
    <property type="entry name" value="TRIM45/56/19-like"/>
</dbReference>
<dbReference type="InterPro" id="IPR000315">
    <property type="entry name" value="Znf_B-box"/>
</dbReference>
<organism evidence="3 4">
    <name type="scientific">Mytilus edulis</name>
    <name type="common">Blue mussel</name>
    <dbReference type="NCBI Taxonomy" id="6550"/>
    <lineage>
        <taxon>Eukaryota</taxon>
        <taxon>Metazoa</taxon>
        <taxon>Spiralia</taxon>
        <taxon>Lophotrochozoa</taxon>
        <taxon>Mollusca</taxon>
        <taxon>Bivalvia</taxon>
        <taxon>Autobranchia</taxon>
        <taxon>Pteriomorphia</taxon>
        <taxon>Mytilida</taxon>
        <taxon>Mytiloidea</taxon>
        <taxon>Mytilidae</taxon>
        <taxon>Mytilinae</taxon>
        <taxon>Mytilus</taxon>
    </lineage>
</organism>
<name>A0A8S3PT78_MYTED</name>
<reference evidence="3" key="1">
    <citation type="submission" date="2021-03" db="EMBL/GenBank/DDBJ databases">
        <authorList>
            <person name="Bekaert M."/>
        </authorList>
    </citation>
    <scope>NUCLEOTIDE SEQUENCE</scope>
</reference>
<sequence>MAENSPEFCDICHRLDISKPAAEFCPQCGDLLCEVCQNHHKVAKLSNLHQTISLDEYDKLPLFIKNINNKCDDHEGILEFYCKTHDMMCCKRCLISSHKDCNETTLIEDLISMSQLHKTSALDDIEQILEYVEGQFIKKGEPKKTRNKRFAGSIEKTLLQQLSEVEKENHQKMEIVIKDMEERSSKIIQLQRDVALIKESASNLQIFMGIRELKDSVSFEEKHIKSLHCSGSLNIITIECIFEDQLKTFIENIHNLGKIQVKNVESEISFSWVGDKAAQLYIPPQIAQPLAKPIKDIQSKLVHTFKTSTTITGCAMLPTGKILLSDYNYGILKYDKNGGFESRIAITSCSAFSLAVVDAKTVIVSGGGVGRNLYHLDINTETIVKKVDMNNWFCYGVSFQNGSYIVCTHNHGIKIVDTSQGSVTNNSSFPIASGSDCYISSYQNRIVHSNFF</sequence>
<dbReference type="SMART" id="SM00336">
    <property type="entry name" value="BBOX"/>
    <property type="match status" value="2"/>
</dbReference>
<dbReference type="GO" id="GO:0008270">
    <property type="term" value="F:zinc ion binding"/>
    <property type="evidence" value="ECO:0007669"/>
    <property type="project" value="UniProtKB-KW"/>
</dbReference>
<keyword evidence="4" id="KW-1185">Reference proteome</keyword>
<dbReference type="Gene3D" id="3.30.160.60">
    <property type="entry name" value="Classic Zinc Finger"/>
    <property type="match status" value="1"/>
</dbReference>
<dbReference type="CDD" id="cd19776">
    <property type="entry name" value="Bbox2_TRIM25_C-IV"/>
    <property type="match status" value="1"/>
</dbReference>
<accession>A0A8S3PT78</accession>
<dbReference type="PROSITE" id="PS50119">
    <property type="entry name" value="ZF_BBOX"/>
    <property type="match status" value="1"/>
</dbReference>
<gene>
    <name evidence="3" type="ORF">MEDL_2315</name>
</gene>
<keyword evidence="1" id="KW-0863">Zinc-finger</keyword>
<dbReference type="CDD" id="cd19757">
    <property type="entry name" value="Bbox1"/>
    <property type="match status" value="1"/>
</dbReference>
<proteinExistence type="predicted"/>
<comment type="caution">
    <text evidence="3">The sequence shown here is derived from an EMBL/GenBank/DDBJ whole genome shotgun (WGS) entry which is preliminary data.</text>
</comment>
<dbReference type="SUPFAM" id="SSF63829">
    <property type="entry name" value="Calcium-dependent phosphotriesterase"/>
    <property type="match status" value="1"/>
</dbReference>
<dbReference type="PANTHER" id="PTHR25462:SF296">
    <property type="entry name" value="MEIOTIC P26, ISOFORM F"/>
    <property type="match status" value="1"/>
</dbReference>
<feature type="domain" description="B box-type" evidence="2">
    <location>
        <begin position="4"/>
        <end position="54"/>
    </location>
</feature>